<keyword evidence="4" id="KW-1133">Transmembrane helix</keyword>
<feature type="region of interest" description="Disordered" evidence="3">
    <location>
        <begin position="1"/>
        <end position="38"/>
    </location>
</feature>
<protein>
    <submittedName>
        <fullName evidence="6">C-type lectin domain family 17, member A</fullName>
    </submittedName>
</protein>
<evidence type="ECO:0000256" key="2">
    <source>
        <dbReference type="ARBA" id="ARBA00023157"/>
    </source>
</evidence>
<keyword evidence="2" id="KW-1015">Disulfide bond</keyword>
<sequence length="227" mass="25994">MAAEKVTAVEMEKLTEAQDGPDAEKDNLDETKEEEEEEGAHVYYRLDNLTNNLASIPPSSTKQAEDVYKKVRLYKRIAAAFIILALILLAVVLALAIKRNRCSGYGKGWGRFEKSCFFKSEQRLSWQESRNACQRQGGDLVVIDNGRVQNFLTRNSKMLYWIGLRYSEEQQWMWINNTAPTQSYWSPRQNNPDPQGSCALLNGGTPEINNWFSNSCKVISHYICQRQ</sequence>
<gene>
    <name evidence="6" type="ORF">Baya_11857</name>
</gene>
<keyword evidence="4" id="KW-0472">Membrane</keyword>
<dbReference type="InterPro" id="IPR050828">
    <property type="entry name" value="C-type_lectin/matrix_domain"/>
</dbReference>
<feature type="domain" description="C-type lectin" evidence="5">
    <location>
        <begin position="112"/>
        <end position="225"/>
    </location>
</feature>
<dbReference type="Gene3D" id="3.10.100.10">
    <property type="entry name" value="Mannose-Binding Protein A, subunit A"/>
    <property type="match status" value="1"/>
</dbReference>
<organism evidence="6 7">
    <name type="scientific">Bagarius yarrelli</name>
    <name type="common">Goonch</name>
    <name type="synonym">Bagrus yarrelli</name>
    <dbReference type="NCBI Taxonomy" id="175774"/>
    <lineage>
        <taxon>Eukaryota</taxon>
        <taxon>Metazoa</taxon>
        <taxon>Chordata</taxon>
        <taxon>Craniata</taxon>
        <taxon>Vertebrata</taxon>
        <taxon>Euteleostomi</taxon>
        <taxon>Actinopterygii</taxon>
        <taxon>Neopterygii</taxon>
        <taxon>Teleostei</taxon>
        <taxon>Ostariophysi</taxon>
        <taxon>Siluriformes</taxon>
        <taxon>Sisoridae</taxon>
        <taxon>Sisorinae</taxon>
        <taxon>Bagarius</taxon>
    </lineage>
</organism>
<proteinExistence type="predicted"/>
<reference evidence="6 7" key="1">
    <citation type="journal article" date="2019" name="Genome Biol. Evol.">
        <title>Whole-Genome Sequencing of the Giant Devil Catfish, Bagarius yarrelli.</title>
        <authorList>
            <person name="Jiang W."/>
            <person name="Lv Y."/>
            <person name="Cheng L."/>
            <person name="Yang K."/>
            <person name="Chao B."/>
            <person name="Wang X."/>
            <person name="Li Y."/>
            <person name="Pan X."/>
            <person name="You X."/>
            <person name="Zhang Y."/>
            <person name="Yang J."/>
            <person name="Li J."/>
            <person name="Zhang X."/>
            <person name="Liu S."/>
            <person name="Sun C."/>
            <person name="Yang J."/>
            <person name="Shi Q."/>
        </authorList>
    </citation>
    <scope>NUCLEOTIDE SEQUENCE [LARGE SCALE GENOMIC DNA]</scope>
    <source>
        <strain evidence="6">JWS20170419001</strain>
        <tissue evidence="6">Muscle</tissue>
    </source>
</reference>
<keyword evidence="6" id="KW-0430">Lectin</keyword>
<comment type="caution">
    <text evidence="6">The sequence shown here is derived from an EMBL/GenBank/DDBJ whole genome shotgun (WGS) entry which is preliminary data.</text>
</comment>
<dbReference type="AlphaFoldDB" id="A0A556V1P5"/>
<evidence type="ECO:0000313" key="7">
    <source>
        <dbReference type="Proteomes" id="UP000319801"/>
    </source>
</evidence>
<feature type="transmembrane region" description="Helical" evidence="4">
    <location>
        <begin position="77"/>
        <end position="97"/>
    </location>
</feature>
<dbReference type="InterPro" id="IPR018378">
    <property type="entry name" value="C-type_lectin_CS"/>
</dbReference>
<comment type="subcellular location">
    <subcellularLocation>
        <location evidence="1">Cell membrane</location>
        <topology evidence="1">Single-pass type II membrane protein</topology>
    </subcellularLocation>
</comment>
<dbReference type="OrthoDB" id="10059571at2759"/>
<dbReference type="SMART" id="SM00034">
    <property type="entry name" value="CLECT"/>
    <property type="match status" value="1"/>
</dbReference>
<dbReference type="Proteomes" id="UP000319801">
    <property type="component" value="Unassembled WGS sequence"/>
</dbReference>
<dbReference type="GO" id="GO:0030246">
    <property type="term" value="F:carbohydrate binding"/>
    <property type="evidence" value="ECO:0007669"/>
    <property type="project" value="UniProtKB-KW"/>
</dbReference>
<dbReference type="GO" id="GO:0005886">
    <property type="term" value="C:plasma membrane"/>
    <property type="evidence" value="ECO:0007669"/>
    <property type="project" value="UniProtKB-SubCell"/>
</dbReference>
<dbReference type="InterPro" id="IPR016186">
    <property type="entry name" value="C-type_lectin-like/link_sf"/>
</dbReference>
<dbReference type="PROSITE" id="PS50041">
    <property type="entry name" value="C_TYPE_LECTIN_2"/>
    <property type="match status" value="1"/>
</dbReference>
<keyword evidence="7" id="KW-1185">Reference proteome</keyword>
<name>A0A556V1P5_BAGYA</name>
<dbReference type="PANTHER" id="PTHR45710">
    <property type="entry name" value="C-TYPE LECTIN DOMAIN-CONTAINING PROTEIN 180"/>
    <property type="match status" value="1"/>
</dbReference>
<evidence type="ECO:0000313" key="6">
    <source>
        <dbReference type="EMBL" id="TSR75263.1"/>
    </source>
</evidence>
<evidence type="ECO:0000256" key="3">
    <source>
        <dbReference type="SAM" id="MobiDB-lite"/>
    </source>
</evidence>
<dbReference type="Pfam" id="PF00059">
    <property type="entry name" value="Lectin_C"/>
    <property type="match status" value="1"/>
</dbReference>
<evidence type="ECO:0000256" key="1">
    <source>
        <dbReference type="ARBA" id="ARBA00004401"/>
    </source>
</evidence>
<dbReference type="SUPFAM" id="SSF56436">
    <property type="entry name" value="C-type lectin-like"/>
    <property type="match status" value="1"/>
</dbReference>
<dbReference type="PROSITE" id="PS00615">
    <property type="entry name" value="C_TYPE_LECTIN_1"/>
    <property type="match status" value="1"/>
</dbReference>
<dbReference type="EMBL" id="VCAZ01000096">
    <property type="protein sequence ID" value="TSR75263.1"/>
    <property type="molecule type" value="Genomic_DNA"/>
</dbReference>
<accession>A0A556V1P5</accession>
<evidence type="ECO:0000256" key="4">
    <source>
        <dbReference type="SAM" id="Phobius"/>
    </source>
</evidence>
<dbReference type="InterPro" id="IPR001304">
    <property type="entry name" value="C-type_lectin-like"/>
</dbReference>
<evidence type="ECO:0000259" key="5">
    <source>
        <dbReference type="PROSITE" id="PS50041"/>
    </source>
</evidence>
<keyword evidence="4" id="KW-0812">Transmembrane</keyword>
<dbReference type="PANTHER" id="PTHR45710:SF28">
    <property type="entry name" value="C-TYPE LECTIN DOMAIN FAMILY 4 MEMBER C ISOFORM 1"/>
    <property type="match status" value="1"/>
</dbReference>
<dbReference type="InterPro" id="IPR016187">
    <property type="entry name" value="CTDL_fold"/>
</dbReference>
<feature type="compositionally biased region" description="Basic and acidic residues" evidence="3">
    <location>
        <begin position="10"/>
        <end position="30"/>
    </location>
</feature>